<dbReference type="InterPro" id="IPR013319">
    <property type="entry name" value="GH11/12"/>
</dbReference>
<evidence type="ECO:0000256" key="6">
    <source>
        <dbReference type="ARBA" id="ARBA00022801"/>
    </source>
</evidence>
<dbReference type="PROSITE" id="PS51761">
    <property type="entry name" value="GH11_3"/>
    <property type="match status" value="1"/>
</dbReference>
<evidence type="ECO:0000256" key="8">
    <source>
        <dbReference type="ARBA" id="ARBA00023277"/>
    </source>
</evidence>
<dbReference type="Gene3D" id="2.60.120.180">
    <property type="match status" value="1"/>
</dbReference>
<keyword evidence="8 11" id="KW-0119">Carbohydrate metabolism</keyword>
<evidence type="ECO:0000256" key="2">
    <source>
        <dbReference type="ARBA" id="ARBA00004851"/>
    </source>
</evidence>
<evidence type="ECO:0000313" key="15">
    <source>
        <dbReference type="EMBL" id="KAF5708280.1"/>
    </source>
</evidence>
<dbReference type="InterPro" id="IPR033123">
    <property type="entry name" value="GH11_dom"/>
</dbReference>
<comment type="caution">
    <text evidence="15">The sequence shown here is derived from an EMBL/GenBank/DDBJ whole genome shotgun (WGS) entry which is preliminary data.</text>
</comment>
<feature type="domain" description="GH11" evidence="14">
    <location>
        <begin position="41"/>
        <end position="229"/>
    </location>
</feature>
<evidence type="ECO:0000313" key="16">
    <source>
        <dbReference type="Proteomes" id="UP000532311"/>
    </source>
</evidence>
<feature type="signal peptide" evidence="13">
    <location>
        <begin position="1"/>
        <end position="19"/>
    </location>
</feature>
<accession>A0A8H5YBM4</accession>
<proteinExistence type="inferred from homology"/>
<dbReference type="GO" id="GO:0045493">
    <property type="term" value="P:xylan catabolic process"/>
    <property type="evidence" value="ECO:0007669"/>
    <property type="project" value="UniProtKB-UniRule"/>
</dbReference>
<evidence type="ECO:0000256" key="5">
    <source>
        <dbReference type="ARBA" id="ARBA00022651"/>
    </source>
</evidence>
<dbReference type="EC" id="3.2.1.8" evidence="4 11"/>
<evidence type="ECO:0000256" key="13">
    <source>
        <dbReference type="SAM" id="SignalP"/>
    </source>
</evidence>
<dbReference type="FunFam" id="2.60.120.180:FF:000001">
    <property type="entry name" value="Endo-1,4-beta-xylanase"/>
    <property type="match status" value="1"/>
</dbReference>
<evidence type="ECO:0000256" key="3">
    <source>
        <dbReference type="ARBA" id="ARBA00007792"/>
    </source>
</evidence>
<dbReference type="Proteomes" id="UP000532311">
    <property type="component" value="Unassembled WGS sequence"/>
</dbReference>
<dbReference type="InterPro" id="IPR018208">
    <property type="entry name" value="GH11_AS_1"/>
</dbReference>
<dbReference type="PROSITE" id="PS00777">
    <property type="entry name" value="GH11_2"/>
    <property type="match status" value="1"/>
</dbReference>
<dbReference type="SUPFAM" id="SSF49899">
    <property type="entry name" value="Concanavalin A-like lectins/glucanases"/>
    <property type="match status" value="1"/>
</dbReference>
<dbReference type="UniPathway" id="UPA00114"/>
<dbReference type="EMBL" id="JAAQPF010000273">
    <property type="protein sequence ID" value="KAF5708280.1"/>
    <property type="molecule type" value="Genomic_DNA"/>
</dbReference>
<comment type="similarity">
    <text evidence="3 11 12">Belongs to the glycosyl hydrolase 11 (cellulase G) family.</text>
</comment>
<dbReference type="Pfam" id="PF00457">
    <property type="entry name" value="Glyco_hydro_11"/>
    <property type="match status" value="1"/>
</dbReference>
<dbReference type="InterPro" id="IPR001137">
    <property type="entry name" value="Glyco_hydro_11"/>
</dbReference>
<keyword evidence="13" id="KW-0732">Signal</keyword>
<evidence type="ECO:0000256" key="1">
    <source>
        <dbReference type="ARBA" id="ARBA00000681"/>
    </source>
</evidence>
<dbReference type="PANTHER" id="PTHR46828">
    <property type="entry name" value="ENDO-1,4-BETA-XYLANASE A-RELATED"/>
    <property type="match status" value="1"/>
</dbReference>
<dbReference type="GO" id="GO:0031176">
    <property type="term" value="F:endo-1,4-beta-xylanase activity"/>
    <property type="evidence" value="ECO:0007669"/>
    <property type="project" value="UniProtKB-UniRule"/>
</dbReference>
<dbReference type="InterPro" id="IPR013320">
    <property type="entry name" value="ConA-like_dom_sf"/>
</dbReference>
<dbReference type="PROSITE" id="PS00776">
    <property type="entry name" value="GH11_1"/>
    <property type="match status" value="1"/>
</dbReference>
<organism evidence="15 16">
    <name type="scientific">Fusarium globosum</name>
    <dbReference type="NCBI Taxonomy" id="78864"/>
    <lineage>
        <taxon>Eukaryota</taxon>
        <taxon>Fungi</taxon>
        <taxon>Dikarya</taxon>
        <taxon>Ascomycota</taxon>
        <taxon>Pezizomycotina</taxon>
        <taxon>Sordariomycetes</taxon>
        <taxon>Hypocreomycetidae</taxon>
        <taxon>Hypocreales</taxon>
        <taxon>Nectriaceae</taxon>
        <taxon>Fusarium</taxon>
        <taxon>Fusarium fujikuroi species complex</taxon>
    </lineage>
</organism>
<keyword evidence="7" id="KW-0843">Virulence</keyword>
<keyword evidence="16" id="KW-1185">Reference proteome</keyword>
<dbReference type="PRINTS" id="PR00911">
    <property type="entry name" value="GLHYDRLASE11"/>
</dbReference>
<evidence type="ECO:0000256" key="10">
    <source>
        <dbReference type="ARBA" id="ARBA00023326"/>
    </source>
</evidence>
<dbReference type="PANTHER" id="PTHR46828:SF2">
    <property type="entry name" value="ENDO-1,4-BETA-XYLANASE A-RELATED"/>
    <property type="match status" value="1"/>
</dbReference>
<gene>
    <name evidence="15" type="ORF">FGLOB1_6494</name>
</gene>
<comment type="catalytic activity">
    <reaction evidence="1 11 12">
        <text>Endohydrolysis of (1-&gt;4)-beta-D-xylosidic linkages in xylans.</text>
        <dbReference type="EC" id="3.2.1.8"/>
    </reaction>
</comment>
<keyword evidence="6 11" id="KW-0378">Hydrolase</keyword>
<evidence type="ECO:0000256" key="4">
    <source>
        <dbReference type="ARBA" id="ARBA00012590"/>
    </source>
</evidence>
<feature type="active site" description="Nucleophile" evidence="11">
    <location>
        <position position="125"/>
    </location>
</feature>
<protein>
    <recommendedName>
        <fullName evidence="4 11">Endo-1,4-beta-xylanase</fullName>
        <ecNumber evidence="4 11">3.2.1.8</ecNumber>
    </recommendedName>
</protein>
<comment type="pathway">
    <text evidence="2 11 12">Glycan degradation; xylan degradation.</text>
</comment>
<keyword evidence="10 11" id="KW-0624">Polysaccharide degradation</keyword>
<name>A0A8H5YBM4_9HYPO</name>
<evidence type="ECO:0000256" key="9">
    <source>
        <dbReference type="ARBA" id="ARBA00023295"/>
    </source>
</evidence>
<evidence type="ECO:0000256" key="12">
    <source>
        <dbReference type="RuleBase" id="RU362015"/>
    </source>
</evidence>
<evidence type="ECO:0000256" key="11">
    <source>
        <dbReference type="PROSITE-ProRule" id="PRU01097"/>
    </source>
</evidence>
<dbReference type="AlphaFoldDB" id="A0A8H5YBM4"/>
<evidence type="ECO:0000256" key="7">
    <source>
        <dbReference type="ARBA" id="ARBA00023026"/>
    </source>
</evidence>
<keyword evidence="9 11" id="KW-0326">Glycosidase</keyword>
<reference evidence="15 16" key="1">
    <citation type="submission" date="2020-05" db="EMBL/GenBank/DDBJ databases">
        <title>Identification and distribution of gene clusters putatively required for synthesis of sphingolipid metabolism inhibitors in phylogenetically diverse species of the filamentous fungus Fusarium.</title>
        <authorList>
            <person name="Kim H.-S."/>
            <person name="Busman M."/>
            <person name="Brown D.W."/>
            <person name="Divon H."/>
            <person name="Uhlig S."/>
            <person name="Proctor R.H."/>
        </authorList>
    </citation>
    <scope>NUCLEOTIDE SEQUENCE [LARGE SCALE GENOMIC DNA]</scope>
    <source>
        <strain evidence="15 16">NRRL 26131</strain>
    </source>
</reference>
<keyword evidence="5 11" id="KW-0858">Xylan degradation</keyword>
<sequence>MVSFKSLLLAASALTGALARPFDFLDEQDDGNSTSVLEARQVTGNSEGYHNGYFYSWWSDGGGYANYQMGEGSHYTVDWRNTGNFVGGKGWNPGTGRTINYGGSFSPQGNGYLCVYGWTRSPLVEYYVIENYGTYNPGSAGQHKGTVYNDGDTYDLYQTTRYQQPSIDGIQTFNQYWAIRRNKRSSGAVNMQTIFNAWSSAGMRLGNHYYQILATEGYQSSGSSSIYVQTKTLSSTSSASLNPFVSSKDPTTVWSIDEYLAWLPDEDGHASLPRCLE</sequence>
<evidence type="ECO:0000259" key="14">
    <source>
        <dbReference type="PROSITE" id="PS51761"/>
    </source>
</evidence>
<feature type="active site" description="Proton donor" evidence="11">
    <location>
        <position position="216"/>
    </location>
</feature>
<dbReference type="InterPro" id="IPR033119">
    <property type="entry name" value="GH11_AS_2"/>
</dbReference>
<feature type="chain" id="PRO_5034083726" description="Endo-1,4-beta-xylanase" evidence="13">
    <location>
        <begin position="20"/>
        <end position="277"/>
    </location>
</feature>